<dbReference type="PANTHER" id="PTHR35978:SF1">
    <property type="entry name" value="IQ DOMAIN-CONTAINING PROTEIN M"/>
    <property type="match status" value="1"/>
</dbReference>
<organism evidence="3 4">
    <name type="scientific">Pomacea canaliculata</name>
    <name type="common">Golden apple snail</name>
    <dbReference type="NCBI Taxonomy" id="400727"/>
    <lineage>
        <taxon>Eukaryota</taxon>
        <taxon>Metazoa</taxon>
        <taxon>Spiralia</taxon>
        <taxon>Lophotrochozoa</taxon>
        <taxon>Mollusca</taxon>
        <taxon>Gastropoda</taxon>
        <taxon>Caenogastropoda</taxon>
        <taxon>Architaenioglossa</taxon>
        <taxon>Ampullarioidea</taxon>
        <taxon>Ampullariidae</taxon>
        <taxon>Pomacea</taxon>
    </lineage>
</organism>
<keyword evidence="4" id="KW-1185">Reference proteome</keyword>
<protein>
    <recommendedName>
        <fullName evidence="2">VWFA domain-containing protein</fullName>
    </recommendedName>
</protein>
<accession>A0A2T7NM41</accession>
<evidence type="ECO:0000313" key="3">
    <source>
        <dbReference type="EMBL" id="PVD22231.1"/>
    </source>
</evidence>
<evidence type="ECO:0000256" key="1">
    <source>
        <dbReference type="SAM" id="MobiDB-lite"/>
    </source>
</evidence>
<feature type="region of interest" description="Disordered" evidence="1">
    <location>
        <begin position="29"/>
        <end position="49"/>
    </location>
</feature>
<comment type="caution">
    <text evidence="3">The sequence shown here is derived from an EMBL/GenBank/DDBJ whole genome shotgun (WGS) entry which is preliminary data.</text>
</comment>
<sequence>MRVVMCPKAPNLEDFDSTADVTIQNRDVTASNRHLRPSELSQNQASGPPETLEIHYETFLPSNKELEYRAREYVTNPRYGHLYEVREMRPKPSPKDNRVISWFWENQFQLWRQEMDSAYHNQLLVNQRRQVAATVVQRHFRGWRTRMRLSRLKRRALLELGRPWSKVVQDLRQLVSRVQARHGVMRTGSRFTLSDLEEYVDRRQKYERTFEKMAPDGKLSRDQLEAFVNECEHYPTEGELNDAFNSVFKGIFFFFPTHSHPPGSGSTAEVVFVLDCSTSVDAISFNDQMTFVKDVVRCLHVAPHRVRVGVVPYNTDVFQSFGLLQHSSGREVIEAVGKFSHSRTLVSNLATELTYFENTS</sequence>
<proteinExistence type="predicted"/>
<dbReference type="CDD" id="cd23767">
    <property type="entry name" value="IQCD"/>
    <property type="match status" value="1"/>
</dbReference>
<evidence type="ECO:0000259" key="2">
    <source>
        <dbReference type="PROSITE" id="PS50234"/>
    </source>
</evidence>
<reference evidence="3 4" key="1">
    <citation type="submission" date="2018-04" db="EMBL/GenBank/DDBJ databases">
        <title>The genome of golden apple snail Pomacea canaliculata provides insight into stress tolerance and invasive adaptation.</title>
        <authorList>
            <person name="Liu C."/>
            <person name="Liu B."/>
            <person name="Ren Y."/>
            <person name="Zhang Y."/>
            <person name="Wang H."/>
            <person name="Li S."/>
            <person name="Jiang F."/>
            <person name="Yin L."/>
            <person name="Zhang G."/>
            <person name="Qian W."/>
            <person name="Fan W."/>
        </authorList>
    </citation>
    <scope>NUCLEOTIDE SEQUENCE [LARGE SCALE GENOMIC DNA]</scope>
    <source>
        <strain evidence="3">SZHN2017</strain>
        <tissue evidence="3">Muscle</tissue>
    </source>
</reference>
<gene>
    <name evidence="3" type="ORF">C0Q70_18037</name>
</gene>
<name>A0A2T7NM41_POMCA</name>
<dbReference type="InterPro" id="IPR002035">
    <property type="entry name" value="VWF_A"/>
</dbReference>
<dbReference type="EMBL" id="PZQS01000011">
    <property type="protein sequence ID" value="PVD22231.1"/>
    <property type="molecule type" value="Genomic_DNA"/>
</dbReference>
<dbReference type="AlphaFoldDB" id="A0A2T7NM41"/>
<feature type="domain" description="VWFA" evidence="2">
    <location>
        <begin position="269"/>
        <end position="360"/>
    </location>
</feature>
<dbReference type="PROSITE" id="PS50234">
    <property type="entry name" value="VWFA"/>
    <property type="match status" value="1"/>
</dbReference>
<dbReference type="Proteomes" id="UP000245119">
    <property type="component" value="Linkage Group LG11"/>
</dbReference>
<dbReference type="Gene3D" id="3.40.50.410">
    <property type="entry name" value="von Willebrand factor, type A domain"/>
    <property type="match status" value="1"/>
</dbReference>
<dbReference type="InterPro" id="IPR036465">
    <property type="entry name" value="vWFA_dom_sf"/>
</dbReference>
<evidence type="ECO:0000313" key="4">
    <source>
        <dbReference type="Proteomes" id="UP000245119"/>
    </source>
</evidence>
<dbReference type="PANTHER" id="PTHR35978">
    <property type="entry name" value="IQ DOMAIN-CONTAINING PROTEIN M"/>
    <property type="match status" value="1"/>
</dbReference>
<dbReference type="Pfam" id="PF00092">
    <property type="entry name" value="VWA"/>
    <property type="match status" value="1"/>
</dbReference>
<dbReference type="SUPFAM" id="SSF53300">
    <property type="entry name" value="vWA-like"/>
    <property type="match status" value="1"/>
</dbReference>
<dbReference type="PROSITE" id="PS50096">
    <property type="entry name" value="IQ"/>
    <property type="match status" value="1"/>
</dbReference>
<dbReference type="OrthoDB" id="6131560at2759"/>